<dbReference type="AlphaFoldDB" id="A0A0F8Z4K9"/>
<comment type="caution">
    <text evidence="2">The sequence shown here is derived from an EMBL/GenBank/DDBJ whole genome shotgun (WGS) entry which is preliminary data.</text>
</comment>
<dbReference type="InterPro" id="IPR036873">
    <property type="entry name" value="Rhodanese-like_dom_sf"/>
</dbReference>
<feature type="non-terminal residue" evidence="2">
    <location>
        <position position="1"/>
    </location>
</feature>
<dbReference type="InterPro" id="IPR001763">
    <property type="entry name" value="Rhodanese-like_dom"/>
</dbReference>
<evidence type="ECO:0000313" key="2">
    <source>
        <dbReference type="EMBL" id="KKK80925.1"/>
    </source>
</evidence>
<dbReference type="Gene3D" id="3.40.250.10">
    <property type="entry name" value="Rhodanese-like domain"/>
    <property type="match status" value="1"/>
</dbReference>
<gene>
    <name evidence="2" type="ORF">LCGC14_2818600</name>
</gene>
<accession>A0A0F8Z4K9</accession>
<feature type="domain" description="Rhodanese" evidence="1">
    <location>
        <begin position="1"/>
        <end position="44"/>
    </location>
</feature>
<dbReference type="EMBL" id="LAZR01053355">
    <property type="protein sequence ID" value="KKK80925.1"/>
    <property type="molecule type" value="Genomic_DNA"/>
</dbReference>
<evidence type="ECO:0000259" key="1">
    <source>
        <dbReference type="PROSITE" id="PS50206"/>
    </source>
</evidence>
<protein>
    <recommendedName>
        <fullName evidence="1">Rhodanese domain-containing protein</fullName>
    </recommendedName>
</protein>
<dbReference type="PROSITE" id="PS50206">
    <property type="entry name" value="RHODANESE_3"/>
    <property type="match status" value="1"/>
</dbReference>
<dbReference type="SUPFAM" id="SSF52821">
    <property type="entry name" value="Rhodanese/Cell cycle control phosphatase"/>
    <property type="match status" value="1"/>
</dbReference>
<sequence>PGAVHLEWLDLTTGGEAPELLPAEEIRRRLEAAGITPEKEVLTH</sequence>
<proteinExistence type="predicted"/>
<organism evidence="2">
    <name type="scientific">marine sediment metagenome</name>
    <dbReference type="NCBI Taxonomy" id="412755"/>
    <lineage>
        <taxon>unclassified sequences</taxon>
        <taxon>metagenomes</taxon>
        <taxon>ecological metagenomes</taxon>
    </lineage>
</organism>
<name>A0A0F8Z4K9_9ZZZZ</name>
<reference evidence="2" key="1">
    <citation type="journal article" date="2015" name="Nature">
        <title>Complex archaea that bridge the gap between prokaryotes and eukaryotes.</title>
        <authorList>
            <person name="Spang A."/>
            <person name="Saw J.H."/>
            <person name="Jorgensen S.L."/>
            <person name="Zaremba-Niedzwiedzka K."/>
            <person name="Martijn J."/>
            <person name="Lind A.E."/>
            <person name="van Eijk R."/>
            <person name="Schleper C."/>
            <person name="Guy L."/>
            <person name="Ettema T.J."/>
        </authorList>
    </citation>
    <scope>NUCLEOTIDE SEQUENCE</scope>
</reference>